<organism evidence="3 4">
    <name type="scientific">Planococcus shenhongbingii</name>
    <dbReference type="NCBI Taxonomy" id="3058398"/>
    <lineage>
        <taxon>Bacteria</taxon>
        <taxon>Bacillati</taxon>
        <taxon>Bacillota</taxon>
        <taxon>Bacilli</taxon>
        <taxon>Bacillales</taxon>
        <taxon>Caryophanaceae</taxon>
        <taxon>Planococcus</taxon>
    </lineage>
</organism>
<name>A0ABT8N9R2_9BACL</name>
<dbReference type="EMBL" id="JAUJWU010000001">
    <property type="protein sequence ID" value="MDN7244632.1"/>
    <property type="molecule type" value="Genomic_DNA"/>
</dbReference>
<keyword evidence="4" id="KW-1185">Reference proteome</keyword>
<comment type="caution">
    <text evidence="3">The sequence shown here is derived from an EMBL/GenBank/DDBJ whole genome shotgun (WGS) entry which is preliminary data.</text>
</comment>
<dbReference type="Proteomes" id="UP001172142">
    <property type="component" value="Unassembled WGS sequence"/>
</dbReference>
<dbReference type="InterPro" id="IPR004629">
    <property type="entry name" value="WecG_TagA_CpsF"/>
</dbReference>
<accession>A0ABT8N9R2</accession>
<evidence type="ECO:0000313" key="4">
    <source>
        <dbReference type="Proteomes" id="UP001172142"/>
    </source>
</evidence>
<evidence type="ECO:0000256" key="2">
    <source>
        <dbReference type="ARBA" id="ARBA00022679"/>
    </source>
</evidence>
<proteinExistence type="predicted"/>
<protein>
    <submittedName>
        <fullName evidence="3">WecB/TagA/CpsF family glycosyltransferase</fullName>
    </submittedName>
</protein>
<dbReference type="Pfam" id="PF03808">
    <property type="entry name" value="Glyco_tran_WecG"/>
    <property type="match status" value="1"/>
</dbReference>
<dbReference type="PANTHER" id="PTHR34136">
    <property type="match status" value="1"/>
</dbReference>
<dbReference type="RefSeq" id="WP_301855084.1">
    <property type="nucleotide sequence ID" value="NZ_JAUJWU010000001.1"/>
</dbReference>
<dbReference type="NCBIfam" id="TIGR00696">
    <property type="entry name" value="wecG_tagA_cpsF"/>
    <property type="match status" value="1"/>
</dbReference>
<keyword evidence="1" id="KW-0328">Glycosyltransferase</keyword>
<sequence length="252" mass="29067">MNQLHYKKMGNIKLLDMDKSLLLDDIRHRLLKNIKTRIFFINAHCFNIAQTDEEYRRQVNEAELVLNDGIGVKVGAALFDIQVKENLNGTDFTPHVLQLINNLNMKLYLLGGKPGVAQKAGERIQKDFPNINIVGYSDGYFRNSEKKIEEINRLQPDLVLVGLGVPLQENWISKNFEKLDAQVVMGIGAFLDFASGTVKRAPKVIQGLRMEWMFRLLLEPKRMWKRYLIGNVLFFIHVLRQSKFGRKAKKVL</sequence>
<keyword evidence="2" id="KW-0808">Transferase</keyword>
<dbReference type="CDD" id="cd06533">
    <property type="entry name" value="Glyco_transf_WecG_TagA"/>
    <property type="match status" value="1"/>
</dbReference>
<evidence type="ECO:0000313" key="3">
    <source>
        <dbReference type="EMBL" id="MDN7244632.1"/>
    </source>
</evidence>
<evidence type="ECO:0000256" key="1">
    <source>
        <dbReference type="ARBA" id="ARBA00022676"/>
    </source>
</evidence>
<gene>
    <name evidence="3" type="ORF">QWY13_03920</name>
</gene>
<reference evidence="3 4" key="1">
    <citation type="submission" date="2023-07" db="EMBL/GenBank/DDBJ databases">
        <title>Novel species in genus Planococcus.</title>
        <authorList>
            <person name="Ning S."/>
        </authorList>
    </citation>
    <scope>NUCLEOTIDE SEQUENCE [LARGE SCALE GENOMIC DNA]</scope>
    <source>
        <strain evidence="3 4">N017</strain>
    </source>
</reference>
<dbReference type="PANTHER" id="PTHR34136:SF1">
    <property type="entry name" value="UDP-N-ACETYL-D-MANNOSAMINURONIC ACID TRANSFERASE"/>
    <property type="match status" value="1"/>
</dbReference>